<dbReference type="Pfam" id="PF11185">
    <property type="entry name" value="DUF2971"/>
    <property type="match status" value="1"/>
</dbReference>
<proteinExistence type="predicted"/>
<gene>
    <name evidence="1" type="ORF">GZ085_06790</name>
</gene>
<dbReference type="EMBL" id="JAAFGW010000080">
    <property type="protein sequence ID" value="NDP48093.1"/>
    <property type="molecule type" value="Genomic_DNA"/>
</dbReference>
<reference evidence="1 2" key="1">
    <citation type="submission" date="2019-09" db="EMBL/GenBank/DDBJ databases">
        <title>H2 Metabolism Revealed by Metagenomic Analysis in Subglacial Sediment of East Antarctica.</title>
        <authorList>
            <person name="Yang Z."/>
            <person name="Zhang Y."/>
            <person name="Lv Y."/>
            <person name="Yan W."/>
            <person name="Xiao X."/>
            <person name="Sun B."/>
            <person name="Ma H."/>
        </authorList>
    </citation>
    <scope>NUCLEOTIDE SEQUENCE [LARGE SCALE GENOMIC DNA]</scope>
    <source>
        <strain evidence="1">Bin2_2</strain>
    </source>
</reference>
<organism evidence="1 2">
    <name type="scientific">Sulfuriferula multivorans</name>
    <dbReference type="NCBI Taxonomy" id="1559896"/>
    <lineage>
        <taxon>Bacteria</taxon>
        <taxon>Pseudomonadati</taxon>
        <taxon>Pseudomonadota</taxon>
        <taxon>Betaproteobacteria</taxon>
        <taxon>Nitrosomonadales</taxon>
        <taxon>Sulfuricellaceae</taxon>
        <taxon>Sulfuriferula</taxon>
    </lineage>
</organism>
<sequence length="121" mass="14131">MRLYHLTTAEYAISNIGLRRLKIARFGDLNDPFELLAAELEDKDFRKAVKSWKNEFHNTKGLLCFSESWHNPVLWSHYADKHRGVCLGFDIPDEYAISSQLQQRKSIRPLQEQRSKSRVGP</sequence>
<protein>
    <submittedName>
        <fullName evidence="1">DUF2971 domain-containing protein</fullName>
    </submittedName>
</protein>
<dbReference type="Proteomes" id="UP000483432">
    <property type="component" value="Unassembled WGS sequence"/>
</dbReference>
<evidence type="ECO:0000313" key="1">
    <source>
        <dbReference type="EMBL" id="NDP48093.1"/>
    </source>
</evidence>
<name>A0A7C9JWT1_9PROT</name>
<dbReference type="InterPro" id="IPR021352">
    <property type="entry name" value="DUF2971"/>
</dbReference>
<evidence type="ECO:0000313" key="2">
    <source>
        <dbReference type="Proteomes" id="UP000483432"/>
    </source>
</evidence>
<accession>A0A7C9JWT1</accession>
<dbReference type="AlphaFoldDB" id="A0A7C9JWT1"/>
<comment type="caution">
    <text evidence="1">The sequence shown here is derived from an EMBL/GenBank/DDBJ whole genome shotgun (WGS) entry which is preliminary data.</text>
</comment>